<dbReference type="Pfam" id="PF00561">
    <property type="entry name" value="Abhydrolase_1"/>
    <property type="match status" value="1"/>
</dbReference>
<dbReference type="InterPro" id="IPR000073">
    <property type="entry name" value="AB_hydrolase_1"/>
</dbReference>
<organism evidence="2">
    <name type="scientific">marine sediment metagenome</name>
    <dbReference type="NCBI Taxonomy" id="412755"/>
    <lineage>
        <taxon>unclassified sequences</taxon>
        <taxon>metagenomes</taxon>
        <taxon>ecological metagenomes</taxon>
    </lineage>
</organism>
<gene>
    <name evidence="2" type="ORF">S03H2_03628</name>
</gene>
<dbReference type="SUPFAM" id="SSF53474">
    <property type="entry name" value="alpha/beta-Hydrolases"/>
    <property type="match status" value="1"/>
</dbReference>
<evidence type="ECO:0000259" key="1">
    <source>
        <dbReference type="Pfam" id="PF00561"/>
    </source>
</evidence>
<dbReference type="AlphaFoldDB" id="X1FEH8"/>
<protein>
    <recommendedName>
        <fullName evidence="1">AB hydrolase-1 domain-containing protein</fullName>
    </recommendedName>
</protein>
<dbReference type="InterPro" id="IPR029058">
    <property type="entry name" value="AB_hydrolase_fold"/>
</dbReference>
<evidence type="ECO:0000313" key="2">
    <source>
        <dbReference type="EMBL" id="GAH30940.1"/>
    </source>
</evidence>
<reference evidence="2" key="1">
    <citation type="journal article" date="2014" name="Front. Microbiol.">
        <title>High frequency of phylogenetically diverse reductive dehalogenase-homologous genes in deep subseafloor sedimentary metagenomes.</title>
        <authorList>
            <person name="Kawai M."/>
            <person name="Futagami T."/>
            <person name="Toyoda A."/>
            <person name="Takaki Y."/>
            <person name="Nishi S."/>
            <person name="Hori S."/>
            <person name="Arai W."/>
            <person name="Tsubouchi T."/>
            <person name="Morono Y."/>
            <person name="Uchiyama I."/>
            <person name="Ito T."/>
            <person name="Fujiyama A."/>
            <person name="Inagaki F."/>
            <person name="Takami H."/>
        </authorList>
    </citation>
    <scope>NUCLEOTIDE SEQUENCE</scope>
    <source>
        <strain evidence="2">Expedition CK06-06</strain>
    </source>
</reference>
<name>X1FEH8_9ZZZZ</name>
<comment type="caution">
    <text evidence="2">The sequence shown here is derived from an EMBL/GenBank/DDBJ whole genome shotgun (WGS) entry which is preliminary data.</text>
</comment>
<proteinExistence type="predicted"/>
<dbReference type="Gene3D" id="3.40.50.1820">
    <property type="entry name" value="alpha/beta hydrolase"/>
    <property type="match status" value="1"/>
</dbReference>
<accession>X1FEH8</accession>
<feature type="domain" description="AB hydrolase-1" evidence="1">
    <location>
        <begin position="90"/>
        <end position="170"/>
    </location>
</feature>
<dbReference type="EMBL" id="BARU01001361">
    <property type="protein sequence ID" value="GAH30940.1"/>
    <property type="molecule type" value="Genomic_DNA"/>
</dbReference>
<sequence length="292" mass="34058">MKRDIQNKNITQSEKELFELFINTHKKYIIKFKKINIEYYYSGKGENTILILPHISSLFSQEMAFHLIIDLENNNKVLAPELCNINNINEIAEMINYILEKENITNVIIYGQSGSGITAQIFFNRYYNKVKGMILVNTIAPRNNTKNNSRLLKMMKLFPSFLLKYIFKKKFSKYSKNISIPEECIPRINFSKLLLEKCFLERFSKKKLLKELEYILQFNNEIILSSKELPNWNGSILIITSEDDAGYEDSKILASLLPNADIFVFETGYGHLAPAIKSVEFYLKINEFLKTL</sequence>